<keyword evidence="1" id="KW-0812">Transmembrane</keyword>
<proteinExistence type="predicted"/>
<gene>
    <name evidence="2" type="ORF">g.1028</name>
</gene>
<dbReference type="EMBL" id="GEDC01008323">
    <property type="protein sequence ID" value="JAS28975.1"/>
    <property type="molecule type" value="Transcribed_RNA"/>
</dbReference>
<sequence>TLYKDEPCTKPSKSTHTLSKLRDIYNLLYETMKAANKCYSIPSFFITLFCRFLFTLYLYRWLKQEFFIVDLLKAWISFQRILYICYRLESLKTKETDVLDLLNDIDISPL</sequence>
<evidence type="ECO:0000256" key="1">
    <source>
        <dbReference type="SAM" id="Phobius"/>
    </source>
</evidence>
<keyword evidence="1" id="KW-1133">Transmembrane helix</keyword>
<accession>A0A1B6DTK0</accession>
<feature type="non-terminal residue" evidence="2">
    <location>
        <position position="1"/>
    </location>
</feature>
<organism evidence="2">
    <name type="scientific">Clastoptera arizonana</name>
    <name type="common">Arizona spittle bug</name>
    <dbReference type="NCBI Taxonomy" id="38151"/>
    <lineage>
        <taxon>Eukaryota</taxon>
        <taxon>Metazoa</taxon>
        <taxon>Ecdysozoa</taxon>
        <taxon>Arthropoda</taxon>
        <taxon>Hexapoda</taxon>
        <taxon>Insecta</taxon>
        <taxon>Pterygota</taxon>
        <taxon>Neoptera</taxon>
        <taxon>Paraneoptera</taxon>
        <taxon>Hemiptera</taxon>
        <taxon>Auchenorrhyncha</taxon>
        <taxon>Cercopoidea</taxon>
        <taxon>Clastopteridae</taxon>
        <taxon>Clastoptera</taxon>
    </lineage>
</organism>
<evidence type="ECO:0008006" key="3">
    <source>
        <dbReference type="Google" id="ProtNLM"/>
    </source>
</evidence>
<feature type="non-terminal residue" evidence="2">
    <location>
        <position position="110"/>
    </location>
</feature>
<keyword evidence="1" id="KW-0472">Membrane</keyword>
<reference evidence="2" key="1">
    <citation type="submission" date="2015-12" db="EMBL/GenBank/DDBJ databases">
        <title>De novo transcriptome assembly of four potential Pierce s Disease insect vectors from Arizona vineyards.</title>
        <authorList>
            <person name="Tassone E.E."/>
        </authorList>
    </citation>
    <scope>NUCLEOTIDE SEQUENCE</scope>
</reference>
<name>A0A1B6DTK0_9HEMI</name>
<evidence type="ECO:0000313" key="2">
    <source>
        <dbReference type="EMBL" id="JAS28975.1"/>
    </source>
</evidence>
<feature type="transmembrane region" description="Helical" evidence="1">
    <location>
        <begin position="39"/>
        <end position="59"/>
    </location>
</feature>
<dbReference type="AlphaFoldDB" id="A0A1B6DTK0"/>
<protein>
    <recommendedName>
        <fullName evidence="3">Nucleolus and neural progenitor protein-like N-terminal domain-containing protein</fullName>
    </recommendedName>
</protein>